<dbReference type="Proteomes" id="UP000507222">
    <property type="component" value="Unassembled WGS sequence"/>
</dbReference>
<dbReference type="PANTHER" id="PTHR36968:SF8">
    <property type="entry name" value="HOMEOBOX-DDT DOMAIN PROTEIN RLT3 ISOFORM X1"/>
    <property type="match status" value="1"/>
</dbReference>
<evidence type="ECO:0000256" key="1">
    <source>
        <dbReference type="ARBA" id="ARBA00004123"/>
    </source>
</evidence>
<gene>
    <name evidence="4" type="ORF">CURHAP_LOCUS18723</name>
</gene>
<comment type="subcellular location">
    <subcellularLocation>
        <location evidence="1">Nucleus</location>
    </subcellularLocation>
</comment>
<feature type="domain" description="WHIM2" evidence="3">
    <location>
        <begin position="34"/>
        <end position="105"/>
    </location>
</feature>
<sequence length="425" mass="48983">MQEASQKLGFYLGEEDMEFSSFSSGTERAVKTWQTLGSDRRYNRYWLFLGPCNAYDPGHRRVYFESSEDGHWEVIDTEEALCALLSVLDDRGKREALLIESLEKQIAFLCQAMSSRMVNSDRIDNLAQSDQSELDSVREDTYSPVSDVDNNLSGIANDSLPSSGVVVLEVRKKGEQQKQKWSRIQAFDSWLWNSFYLDLNAVKHGKRSYFDTLTRCESCHDLYWRDEKHCRICHTTFELHFDLEERYAIHVATCKEKEASDTFPKHNNEDVLQLKRFQATHIFDRLEENRTSVEDQPRNEFSVHGLDNLNSAMPEDALLGAWKKSAHKLWVKRLRRTSSLAELLQVLGDFVGAINEDRLYECNIEQGSCNFSEELIASFACMPQTTSAVALWLVRLDALIAPYLERAHSQKRLEISVRGKHAPKQ</sequence>
<accession>A0A6J5U7J3</accession>
<protein>
    <recommendedName>
        <fullName evidence="3">WHIM2 domain-containing protein</fullName>
    </recommendedName>
</protein>
<dbReference type="GO" id="GO:0006357">
    <property type="term" value="P:regulation of transcription by RNA polymerase II"/>
    <property type="evidence" value="ECO:0007669"/>
    <property type="project" value="InterPro"/>
</dbReference>
<evidence type="ECO:0000259" key="3">
    <source>
        <dbReference type="Pfam" id="PF15613"/>
    </source>
</evidence>
<organism evidence="4 5">
    <name type="scientific">Prunus armeniaca</name>
    <name type="common">Apricot</name>
    <name type="synonym">Armeniaca vulgaris</name>
    <dbReference type="NCBI Taxonomy" id="36596"/>
    <lineage>
        <taxon>Eukaryota</taxon>
        <taxon>Viridiplantae</taxon>
        <taxon>Streptophyta</taxon>
        <taxon>Embryophyta</taxon>
        <taxon>Tracheophyta</taxon>
        <taxon>Spermatophyta</taxon>
        <taxon>Magnoliopsida</taxon>
        <taxon>eudicotyledons</taxon>
        <taxon>Gunneridae</taxon>
        <taxon>Pentapetalae</taxon>
        <taxon>rosids</taxon>
        <taxon>fabids</taxon>
        <taxon>Rosales</taxon>
        <taxon>Rosaceae</taxon>
        <taxon>Amygdaloideae</taxon>
        <taxon>Amygdaleae</taxon>
        <taxon>Prunus</taxon>
    </lineage>
</organism>
<dbReference type="InterPro" id="IPR028941">
    <property type="entry name" value="WHIM2_dom"/>
</dbReference>
<proteinExistence type="predicted"/>
<dbReference type="PANTHER" id="PTHR36968">
    <property type="entry name" value="HOMEOBOX-DDT DOMAIN PROTEIN RLT2"/>
    <property type="match status" value="1"/>
</dbReference>
<evidence type="ECO:0000313" key="5">
    <source>
        <dbReference type="Proteomes" id="UP000507222"/>
    </source>
</evidence>
<reference evidence="4 5" key="1">
    <citation type="submission" date="2020-05" db="EMBL/GenBank/DDBJ databases">
        <authorList>
            <person name="Campoy J."/>
            <person name="Schneeberger K."/>
            <person name="Spophaly S."/>
        </authorList>
    </citation>
    <scope>NUCLEOTIDE SEQUENCE [LARGE SCALE GENOMIC DNA]</scope>
    <source>
        <strain evidence="4">PruArmRojPasFocal</strain>
    </source>
</reference>
<evidence type="ECO:0000313" key="4">
    <source>
        <dbReference type="EMBL" id="CAB4272173.1"/>
    </source>
</evidence>
<name>A0A6J5U7J3_PRUAR</name>
<dbReference type="Pfam" id="PF15613">
    <property type="entry name" value="WSD"/>
    <property type="match status" value="1"/>
</dbReference>
<dbReference type="InterPro" id="IPR044977">
    <property type="entry name" value="RLT1-3"/>
</dbReference>
<evidence type="ECO:0000256" key="2">
    <source>
        <dbReference type="ARBA" id="ARBA00023242"/>
    </source>
</evidence>
<dbReference type="EMBL" id="CAEKDK010000003">
    <property type="protein sequence ID" value="CAB4272173.1"/>
    <property type="molecule type" value="Genomic_DNA"/>
</dbReference>
<keyword evidence="2" id="KW-0539">Nucleus</keyword>
<dbReference type="AlphaFoldDB" id="A0A6J5U7J3"/>
<dbReference type="GO" id="GO:0005634">
    <property type="term" value="C:nucleus"/>
    <property type="evidence" value="ECO:0007669"/>
    <property type="project" value="UniProtKB-SubCell"/>
</dbReference>